<comment type="similarity">
    <text evidence="2">Belongs to the FliK family.</text>
</comment>
<evidence type="ECO:0000313" key="7">
    <source>
        <dbReference type="Proteomes" id="UP000019439"/>
    </source>
</evidence>
<keyword evidence="6" id="KW-0969">Cilium</keyword>
<dbReference type="Proteomes" id="UP000019439">
    <property type="component" value="Chromosome"/>
</dbReference>
<evidence type="ECO:0000313" key="6">
    <source>
        <dbReference type="EMBL" id="AHK20930.1"/>
    </source>
</evidence>
<dbReference type="Gene3D" id="3.30.750.140">
    <property type="match status" value="1"/>
</dbReference>
<dbReference type="InterPro" id="IPR001635">
    <property type="entry name" value="Flag_hook_Flik"/>
</dbReference>
<evidence type="ECO:0000256" key="2">
    <source>
        <dbReference type="ARBA" id="ARBA00009149"/>
    </source>
</evidence>
<dbReference type="InterPro" id="IPR021136">
    <property type="entry name" value="Flagellar_hook_control-like_C"/>
</dbReference>
<keyword evidence="6" id="KW-0282">Flagellum</keyword>
<sequence>MNLSLLPAAATPSESEGVSSSSSIATLFTDAGMPTDFAKLLGDQLTQPGKELTAKEAAMLKSSLAADADSGKLTSSNSKLNQLLAALGDITATLPAGLTHIGQVGDAAGAKKTTANDDSQLDNRHETSDLNALQTLLTMLPHQVAATLGADKLASGSAGQENTLSEEGLLANNNGLISNNGLMGNNELISDKNSTAKQDATALTGTERLAGATNGKTKTTTAPDKLTHLAAQDSDSVLSTKNPPLTAQSEVSLTTASSDKTLLNSTPVTAALSSPMNTTAVSSLVSAPANGYLSASPGSQEWQQSLGQQVIMFSRNGQQRAELRLHPQELGALQISLKMEDNQAQLHFASAHSQVRAALEAAMPSLRHALAESGVQLGQSSVGSEGQWQQAQQQNQQDFVARGQPTYGDVAAGPLTEPPLAAPTALQSLANGQGGVDVFA</sequence>
<gene>
    <name evidence="6" type="ORF">BF17_17750</name>
</gene>
<dbReference type="PRINTS" id="PR01007">
    <property type="entry name" value="FLGHOOKFLIK"/>
</dbReference>
<feature type="domain" description="Flagellar hook-length control protein-like C-terminal" evidence="5">
    <location>
        <begin position="308"/>
        <end position="390"/>
    </location>
</feature>
<protein>
    <submittedName>
        <fullName evidence="6">Flagellar hook-length control protein FliK</fullName>
    </submittedName>
</protein>
<evidence type="ECO:0000259" key="5">
    <source>
        <dbReference type="Pfam" id="PF02120"/>
    </source>
</evidence>
<keyword evidence="7" id="KW-1185">Reference proteome</keyword>
<accession>A0ABM5Q0V4</accession>
<keyword evidence="6" id="KW-0966">Cell projection</keyword>
<proteinExistence type="inferred from homology"/>
<reference evidence="6 7" key="1">
    <citation type="journal article" date="2014" name="Genome Announc.">
        <title>Genome Sequence of Yersinia similis Y228T, a Member of the Yersinia pseudotuberculosis Complex.</title>
        <authorList>
            <person name="Sprague L.D."/>
            <person name="Neubauer H."/>
        </authorList>
    </citation>
    <scope>NUCLEOTIDE SEQUENCE [LARGE SCALE GENOMIC DNA]</scope>
    <source>
        <strain evidence="6 7">228</strain>
    </source>
</reference>
<dbReference type="InterPro" id="IPR038610">
    <property type="entry name" value="FliK-like_C_sf"/>
</dbReference>
<feature type="region of interest" description="Disordered" evidence="4">
    <location>
        <begin position="205"/>
        <end position="224"/>
    </location>
</feature>
<evidence type="ECO:0000256" key="3">
    <source>
        <dbReference type="ARBA" id="ARBA00022795"/>
    </source>
</evidence>
<dbReference type="InterPro" id="IPR052563">
    <property type="entry name" value="FliK"/>
</dbReference>
<feature type="compositionally biased region" description="Low complexity" evidence="4">
    <location>
        <begin position="210"/>
        <end position="222"/>
    </location>
</feature>
<evidence type="ECO:0000256" key="1">
    <source>
        <dbReference type="ARBA" id="ARBA00003944"/>
    </source>
</evidence>
<dbReference type="PANTHER" id="PTHR37533">
    <property type="entry name" value="FLAGELLAR HOOK-LENGTH CONTROL PROTEIN"/>
    <property type="match status" value="1"/>
</dbReference>
<organism evidence="6 7">
    <name type="scientific">Yersinia similis</name>
    <dbReference type="NCBI Taxonomy" id="367190"/>
    <lineage>
        <taxon>Bacteria</taxon>
        <taxon>Pseudomonadati</taxon>
        <taxon>Pseudomonadota</taxon>
        <taxon>Gammaproteobacteria</taxon>
        <taxon>Enterobacterales</taxon>
        <taxon>Yersiniaceae</taxon>
        <taxon>Yersinia</taxon>
    </lineage>
</organism>
<dbReference type="Pfam" id="PF02120">
    <property type="entry name" value="Flg_hook"/>
    <property type="match status" value="1"/>
</dbReference>
<name>A0ABM5Q0V4_9GAMM</name>
<dbReference type="EMBL" id="CP007230">
    <property type="protein sequence ID" value="AHK20930.1"/>
    <property type="molecule type" value="Genomic_DNA"/>
</dbReference>
<dbReference type="PANTHER" id="PTHR37533:SF2">
    <property type="entry name" value="FLAGELLAR HOOK-LENGTH CONTROL PROTEIN"/>
    <property type="match status" value="1"/>
</dbReference>
<comment type="function">
    <text evidence="1">Controls the length of the flagellar hook.</text>
</comment>
<dbReference type="RefSeq" id="WP_025383576.1">
    <property type="nucleotide sequence ID" value="NZ_CGBP01000002.1"/>
</dbReference>
<dbReference type="GeneID" id="96665273"/>
<dbReference type="CDD" id="cd17470">
    <property type="entry name" value="T3SS_Flik_C"/>
    <property type="match status" value="1"/>
</dbReference>
<evidence type="ECO:0000256" key="4">
    <source>
        <dbReference type="SAM" id="MobiDB-lite"/>
    </source>
</evidence>
<keyword evidence="3" id="KW-1005">Bacterial flagellum biogenesis</keyword>